<evidence type="ECO:0000256" key="3">
    <source>
        <dbReference type="ARBA" id="ARBA00022692"/>
    </source>
</evidence>
<feature type="transmembrane region" description="Helical" evidence="7">
    <location>
        <begin position="458"/>
        <end position="477"/>
    </location>
</feature>
<dbReference type="KEGG" id="ksn:43592592"/>
<keyword evidence="2" id="KW-0813">Transport</keyword>
<keyword evidence="3 7" id="KW-0812">Transmembrane</keyword>
<name>A0AAJ8LIL9_9TREE</name>
<dbReference type="FunFam" id="1.20.1250.20:FF:000065">
    <property type="entry name" value="Putative MFS pantothenate transporter"/>
    <property type="match status" value="1"/>
</dbReference>
<evidence type="ECO:0000256" key="1">
    <source>
        <dbReference type="ARBA" id="ARBA00004141"/>
    </source>
</evidence>
<dbReference type="Gene3D" id="1.20.1250.20">
    <property type="entry name" value="MFS general substrate transporter like domains"/>
    <property type="match status" value="1"/>
</dbReference>
<feature type="transmembrane region" description="Helical" evidence="7">
    <location>
        <begin position="136"/>
        <end position="155"/>
    </location>
</feature>
<comment type="similarity">
    <text evidence="6">Belongs to the major facilitator superfamily. Allantoate permease family.</text>
</comment>
<evidence type="ECO:0000256" key="4">
    <source>
        <dbReference type="ARBA" id="ARBA00022989"/>
    </source>
</evidence>
<dbReference type="PANTHER" id="PTHR43791:SF39">
    <property type="entry name" value="TRANSPORTER LIZ1_SEO1, PUTATIVE (AFU_ORTHOLOGUE AFUA_3G00980)-RELATED"/>
    <property type="match status" value="1"/>
</dbReference>
<feature type="transmembrane region" description="Helical" evidence="7">
    <location>
        <begin position="62"/>
        <end position="80"/>
    </location>
</feature>
<sequence length="509" mass="57974">MSATPGYAAEAGQALPVLEVDRRLEQETHVEPARSSKGRWQKFVSWIWDADFYEKSDAERALVFKLDCFMLASLTIGWWIKNLDQSNLSNAYISGMKEDLNINGNQYTYMLSIYAAVVAAMQVPSNFIVMKIRPRYLLAASEILWGIFTFAQAGAHSYQAMYGFRFCVALFESMYYPVAFFLLGSWYTKPELGKRISLWFIAGPAGSAFSGYMQAGIYKGLNGTAGLAGWRWLYTLPLGFLTFFLLPDFPENTQTWWLTQEQKELARERMTRSGAAKVTSKINWKVVRDTMKNWKFWTLVPWYTFYSLEAVTGRQFGIYLKAFKYSVSDRNNLPATSSVITIVSLIIFSYISDRTVKYGRGWFIGLVLFWAILPNAVLAFWTNSNSLRVAAFLANGTTYVTPIFFAWIADICSTGYMDPSQRAFITGATTCLWYTTDAWLPTIIFKQTDGPRFKKGFITSWIAGIIAFLLVPLIHILQQRDGRRAAIKAEEESREVASARSYEDVDNKE</sequence>
<dbReference type="Pfam" id="PF07690">
    <property type="entry name" value="MFS_1"/>
    <property type="match status" value="1"/>
</dbReference>
<reference evidence="8" key="1">
    <citation type="submission" date="2017-08" db="EMBL/GenBank/DDBJ databases">
        <authorList>
            <person name="Cuomo C."/>
            <person name="Billmyre B."/>
            <person name="Heitman J."/>
        </authorList>
    </citation>
    <scope>NUCLEOTIDE SEQUENCE</scope>
    <source>
        <strain evidence="8">CBS 12478</strain>
    </source>
</reference>
<feature type="transmembrane region" description="Helical" evidence="7">
    <location>
        <begin position="363"/>
        <end position="382"/>
    </location>
</feature>
<dbReference type="SUPFAM" id="SSF103473">
    <property type="entry name" value="MFS general substrate transporter"/>
    <property type="match status" value="1"/>
</dbReference>
<evidence type="ECO:0000256" key="7">
    <source>
        <dbReference type="SAM" id="Phobius"/>
    </source>
</evidence>
<evidence type="ECO:0000256" key="2">
    <source>
        <dbReference type="ARBA" id="ARBA00022448"/>
    </source>
</evidence>
<dbReference type="EMBL" id="CP144058">
    <property type="protein sequence ID" value="WWD19978.1"/>
    <property type="molecule type" value="Genomic_DNA"/>
</dbReference>
<feature type="transmembrane region" description="Helical" evidence="7">
    <location>
        <begin position="161"/>
        <end position="184"/>
    </location>
</feature>
<keyword evidence="5 7" id="KW-0472">Membrane</keyword>
<gene>
    <name evidence="8" type="ORF">CI109_104451</name>
</gene>
<feature type="transmembrane region" description="Helical" evidence="7">
    <location>
        <begin position="333"/>
        <end position="351"/>
    </location>
</feature>
<feature type="transmembrane region" description="Helical" evidence="7">
    <location>
        <begin position="196"/>
        <end position="217"/>
    </location>
</feature>
<dbReference type="Proteomes" id="UP000322225">
    <property type="component" value="Chromosome 8"/>
</dbReference>
<evidence type="ECO:0000313" key="9">
    <source>
        <dbReference type="Proteomes" id="UP000322225"/>
    </source>
</evidence>
<keyword evidence="4 7" id="KW-1133">Transmembrane helix</keyword>
<reference evidence="8" key="2">
    <citation type="submission" date="2024-01" db="EMBL/GenBank/DDBJ databases">
        <title>Comparative genomics of Cryptococcus and Kwoniella reveals pathogenesis evolution and contrasting modes of karyotype evolution via chromosome fusion or intercentromeric recombination.</title>
        <authorList>
            <person name="Coelho M.A."/>
            <person name="David-Palma M."/>
            <person name="Shea T."/>
            <person name="Bowers K."/>
            <person name="McGinley-Smith S."/>
            <person name="Mohammad A.W."/>
            <person name="Gnirke A."/>
            <person name="Yurkov A.M."/>
            <person name="Nowrousian M."/>
            <person name="Sun S."/>
            <person name="Cuomo C.A."/>
            <person name="Heitman J."/>
        </authorList>
    </citation>
    <scope>NUCLEOTIDE SEQUENCE</scope>
    <source>
        <strain evidence="8">CBS 12478</strain>
    </source>
</reference>
<proteinExistence type="inferred from homology"/>
<protein>
    <recommendedName>
        <fullName evidence="10">Major facilitator superfamily (MFS) profile domain-containing protein</fullName>
    </recommendedName>
</protein>
<dbReference type="InterPro" id="IPR036259">
    <property type="entry name" value="MFS_trans_sf"/>
</dbReference>
<evidence type="ECO:0008006" key="10">
    <source>
        <dbReference type="Google" id="ProtNLM"/>
    </source>
</evidence>
<dbReference type="GeneID" id="43592592"/>
<dbReference type="RefSeq" id="XP_065823578.1">
    <property type="nucleotide sequence ID" value="XM_065967506.1"/>
</dbReference>
<comment type="subcellular location">
    <subcellularLocation>
        <location evidence="1">Membrane</location>
        <topology evidence="1">Multi-pass membrane protein</topology>
    </subcellularLocation>
</comment>
<evidence type="ECO:0000256" key="5">
    <source>
        <dbReference type="ARBA" id="ARBA00023136"/>
    </source>
</evidence>
<evidence type="ECO:0000256" key="6">
    <source>
        <dbReference type="ARBA" id="ARBA00037968"/>
    </source>
</evidence>
<feature type="transmembrane region" description="Helical" evidence="7">
    <location>
        <begin position="389"/>
        <end position="409"/>
    </location>
</feature>
<dbReference type="PANTHER" id="PTHR43791">
    <property type="entry name" value="PERMEASE-RELATED"/>
    <property type="match status" value="1"/>
</dbReference>
<feature type="transmembrane region" description="Helical" evidence="7">
    <location>
        <begin position="107"/>
        <end position="129"/>
    </location>
</feature>
<dbReference type="InterPro" id="IPR011701">
    <property type="entry name" value="MFS"/>
</dbReference>
<dbReference type="GO" id="GO:0022857">
    <property type="term" value="F:transmembrane transporter activity"/>
    <property type="evidence" value="ECO:0007669"/>
    <property type="project" value="InterPro"/>
</dbReference>
<accession>A0AAJ8LIL9</accession>
<keyword evidence="9" id="KW-1185">Reference proteome</keyword>
<organism evidence="8 9">
    <name type="scientific">Kwoniella shandongensis</name>
    <dbReference type="NCBI Taxonomy" id="1734106"/>
    <lineage>
        <taxon>Eukaryota</taxon>
        <taxon>Fungi</taxon>
        <taxon>Dikarya</taxon>
        <taxon>Basidiomycota</taxon>
        <taxon>Agaricomycotina</taxon>
        <taxon>Tremellomycetes</taxon>
        <taxon>Tremellales</taxon>
        <taxon>Cryptococcaceae</taxon>
        <taxon>Kwoniella</taxon>
    </lineage>
</organism>
<dbReference type="GO" id="GO:0016020">
    <property type="term" value="C:membrane"/>
    <property type="evidence" value="ECO:0007669"/>
    <property type="project" value="UniProtKB-SubCell"/>
</dbReference>
<feature type="transmembrane region" description="Helical" evidence="7">
    <location>
        <begin position="229"/>
        <end position="246"/>
    </location>
</feature>
<evidence type="ECO:0000313" key="8">
    <source>
        <dbReference type="EMBL" id="WWD19978.1"/>
    </source>
</evidence>
<dbReference type="AlphaFoldDB" id="A0AAJ8LIL9"/>